<dbReference type="Proteomes" id="UP000499080">
    <property type="component" value="Unassembled WGS sequence"/>
</dbReference>
<accession>A0A4Y2H1H9</accession>
<organism evidence="1 2">
    <name type="scientific">Araneus ventricosus</name>
    <name type="common">Orbweaver spider</name>
    <name type="synonym">Epeira ventricosa</name>
    <dbReference type="NCBI Taxonomy" id="182803"/>
    <lineage>
        <taxon>Eukaryota</taxon>
        <taxon>Metazoa</taxon>
        <taxon>Ecdysozoa</taxon>
        <taxon>Arthropoda</taxon>
        <taxon>Chelicerata</taxon>
        <taxon>Arachnida</taxon>
        <taxon>Araneae</taxon>
        <taxon>Araneomorphae</taxon>
        <taxon>Entelegynae</taxon>
        <taxon>Araneoidea</taxon>
        <taxon>Araneidae</taxon>
        <taxon>Araneus</taxon>
    </lineage>
</organism>
<sequence>MDILYVKKFERRPLPMVPTSDCPRDHGTTLSLLPFMLSVCGLRLTAHRSGLTRYKSGIISGGKAKLVAQTLPKLNVQRSVNRCHLQVKFLTSIRKGGNTT</sequence>
<keyword evidence="2" id="KW-1185">Reference proteome</keyword>
<dbReference type="AlphaFoldDB" id="A0A4Y2H1H9"/>
<evidence type="ECO:0000313" key="2">
    <source>
        <dbReference type="Proteomes" id="UP000499080"/>
    </source>
</evidence>
<protein>
    <submittedName>
        <fullName evidence="1">Uncharacterized protein</fullName>
    </submittedName>
</protein>
<reference evidence="1 2" key="1">
    <citation type="journal article" date="2019" name="Sci. Rep.">
        <title>Orb-weaving spider Araneus ventricosus genome elucidates the spidroin gene catalogue.</title>
        <authorList>
            <person name="Kono N."/>
            <person name="Nakamura H."/>
            <person name="Ohtoshi R."/>
            <person name="Moran D.A.P."/>
            <person name="Shinohara A."/>
            <person name="Yoshida Y."/>
            <person name="Fujiwara M."/>
            <person name="Mori M."/>
            <person name="Tomita M."/>
            <person name="Arakawa K."/>
        </authorList>
    </citation>
    <scope>NUCLEOTIDE SEQUENCE [LARGE SCALE GENOMIC DNA]</scope>
</reference>
<dbReference type="EMBL" id="BGPR01001706">
    <property type="protein sequence ID" value="GBM59910.1"/>
    <property type="molecule type" value="Genomic_DNA"/>
</dbReference>
<evidence type="ECO:0000313" key="1">
    <source>
        <dbReference type="EMBL" id="GBM59910.1"/>
    </source>
</evidence>
<comment type="caution">
    <text evidence="1">The sequence shown here is derived from an EMBL/GenBank/DDBJ whole genome shotgun (WGS) entry which is preliminary data.</text>
</comment>
<gene>
    <name evidence="1" type="ORF">AVEN_270016_1</name>
</gene>
<name>A0A4Y2H1H9_ARAVE</name>
<proteinExistence type="predicted"/>